<dbReference type="InterPro" id="IPR003593">
    <property type="entry name" value="AAA+_ATPase"/>
</dbReference>
<organism evidence="6 7">
    <name type="scientific">Variovorax boronicumulans</name>
    <dbReference type="NCBI Taxonomy" id="436515"/>
    <lineage>
        <taxon>Bacteria</taxon>
        <taxon>Pseudomonadati</taxon>
        <taxon>Pseudomonadota</taxon>
        <taxon>Betaproteobacteria</taxon>
        <taxon>Burkholderiales</taxon>
        <taxon>Comamonadaceae</taxon>
        <taxon>Variovorax</taxon>
    </lineage>
</organism>
<comment type="caution">
    <text evidence="6">The sequence shown here is derived from an EMBL/GenBank/DDBJ whole genome shotgun (WGS) entry which is preliminary data.</text>
</comment>
<accession>A0AAW8D109</accession>
<dbReference type="InterPro" id="IPR032823">
    <property type="entry name" value="BCA_ABC_TP_C"/>
</dbReference>
<protein>
    <submittedName>
        <fullName evidence="6">Branched-chain amino acid transport system ATP-binding protein</fullName>
    </submittedName>
</protein>
<dbReference type="GO" id="GO:0005886">
    <property type="term" value="C:plasma membrane"/>
    <property type="evidence" value="ECO:0007669"/>
    <property type="project" value="TreeGrafter"/>
</dbReference>
<dbReference type="GO" id="GO:0005524">
    <property type="term" value="F:ATP binding"/>
    <property type="evidence" value="ECO:0007669"/>
    <property type="project" value="UniProtKB-KW"/>
</dbReference>
<dbReference type="PANTHER" id="PTHR45772">
    <property type="entry name" value="CONSERVED COMPONENT OF ABC TRANSPORTER FOR NATURAL AMINO ACIDS-RELATED"/>
    <property type="match status" value="1"/>
</dbReference>
<proteinExistence type="predicted"/>
<dbReference type="EMBL" id="JAUSRD010000026">
    <property type="protein sequence ID" value="MDP9897313.1"/>
    <property type="molecule type" value="Genomic_DNA"/>
</dbReference>
<gene>
    <name evidence="6" type="ORF">J2W31_006456</name>
</gene>
<evidence type="ECO:0000259" key="5">
    <source>
        <dbReference type="PROSITE" id="PS50893"/>
    </source>
</evidence>
<sequence length="250" mass="26680">MNTTALLSVEGLTRRFGGLTAVNAVTLDLRIGEVHAVIGTNGAGKSTLINMLSGEIEASEGRIALDGIDITQRAQSRRARDGVGRSYQRTTIFPEFSVHENCRLAAQAATARPWAIWQASQRCAASNAAADAALEAAGLSNESLRIAGTLSHGAQRQLEVAMCLATNPRVLLLDEPLAGMGAEETDRMLTLLARLKATHAILLVEHDMDAVFRIADRITVMVNGTVIATGDPASIRENPEVRTAYLGEDH</sequence>
<dbReference type="PROSITE" id="PS50893">
    <property type="entry name" value="ABC_TRANSPORTER_2"/>
    <property type="match status" value="1"/>
</dbReference>
<dbReference type="SUPFAM" id="SSF52540">
    <property type="entry name" value="P-loop containing nucleoside triphosphate hydrolases"/>
    <property type="match status" value="1"/>
</dbReference>
<name>A0AAW8D109_9BURK</name>
<reference evidence="6" key="1">
    <citation type="submission" date="2023-07" db="EMBL/GenBank/DDBJ databases">
        <title>Sorghum-associated microbial communities from plants grown in Nebraska, USA.</title>
        <authorList>
            <person name="Schachtman D."/>
        </authorList>
    </citation>
    <scope>NUCLEOTIDE SEQUENCE</scope>
    <source>
        <strain evidence="6">DS3754</strain>
    </source>
</reference>
<dbReference type="CDD" id="cd03219">
    <property type="entry name" value="ABC_Mj1267_LivG_branched"/>
    <property type="match status" value="1"/>
</dbReference>
<dbReference type="PANTHER" id="PTHR45772:SF2">
    <property type="entry name" value="ABC TRANSPORTER ATP-BINDING PROTEIN"/>
    <property type="match status" value="1"/>
</dbReference>
<dbReference type="Pfam" id="PF12399">
    <property type="entry name" value="BCA_ABC_TP_C"/>
    <property type="match status" value="1"/>
</dbReference>
<evidence type="ECO:0000256" key="1">
    <source>
        <dbReference type="ARBA" id="ARBA00022448"/>
    </source>
</evidence>
<keyword evidence="3" id="KW-0547">Nucleotide-binding</keyword>
<dbReference type="InterPro" id="IPR027417">
    <property type="entry name" value="P-loop_NTPase"/>
</dbReference>
<evidence type="ECO:0000256" key="2">
    <source>
        <dbReference type="ARBA" id="ARBA00022475"/>
    </source>
</evidence>
<dbReference type="AlphaFoldDB" id="A0AAW8D109"/>
<dbReference type="InterPro" id="IPR003439">
    <property type="entry name" value="ABC_transporter-like_ATP-bd"/>
</dbReference>
<dbReference type="InterPro" id="IPR051120">
    <property type="entry name" value="ABC_AA/LPS_Transport"/>
</dbReference>
<evidence type="ECO:0000256" key="4">
    <source>
        <dbReference type="ARBA" id="ARBA00022840"/>
    </source>
</evidence>
<evidence type="ECO:0000256" key="3">
    <source>
        <dbReference type="ARBA" id="ARBA00022741"/>
    </source>
</evidence>
<keyword evidence="4 6" id="KW-0067">ATP-binding</keyword>
<feature type="domain" description="ABC transporter" evidence="5">
    <location>
        <begin position="7"/>
        <end position="248"/>
    </location>
</feature>
<dbReference type="Pfam" id="PF00005">
    <property type="entry name" value="ABC_tran"/>
    <property type="match status" value="1"/>
</dbReference>
<dbReference type="Proteomes" id="UP001242045">
    <property type="component" value="Unassembled WGS sequence"/>
</dbReference>
<dbReference type="Gene3D" id="3.40.50.300">
    <property type="entry name" value="P-loop containing nucleotide triphosphate hydrolases"/>
    <property type="match status" value="1"/>
</dbReference>
<dbReference type="GO" id="GO:0016887">
    <property type="term" value="F:ATP hydrolysis activity"/>
    <property type="evidence" value="ECO:0007669"/>
    <property type="project" value="InterPro"/>
</dbReference>
<keyword evidence="2" id="KW-1003">Cell membrane</keyword>
<evidence type="ECO:0000313" key="7">
    <source>
        <dbReference type="Proteomes" id="UP001242045"/>
    </source>
</evidence>
<evidence type="ECO:0000313" key="6">
    <source>
        <dbReference type="EMBL" id="MDP9897313.1"/>
    </source>
</evidence>
<dbReference type="SMART" id="SM00382">
    <property type="entry name" value="AAA"/>
    <property type="match status" value="1"/>
</dbReference>
<keyword evidence="2" id="KW-0472">Membrane</keyword>
<dbReference type="RefSeq" id="WP_307646816.1">
    <property type="nucleotide sequence ID" value="NZ_JAUSRD010000026.1"/>
</dbReference>
<keyword evidence="1" id="KW-0813">Transport</keyword>